<evidence type="ECO:0000259" key="5">
    <source>
        <dbReference type="PROSITE" id="PS50089"/>
    </source>
</evidence>
<dbReference type="Pfam" id="PF15227">
    <property type="entry name" value="zf-C3HC4_4"/>
    <property type="match status" value="1"/>
</dbReference>
<dbReference type="OMA" id="INRCWER"/>
<dbReference type="STRING" id="8840.ENSAPLP00000029820"/>
<accession>A0A493TW69</accession>
<evidence type="ECO:0000256" key="1">
    <source>
        <dbReference type="ARBA" id="ARBA00022723"/>
    </source>
</evidence>
<evidence type="ECO:0000313" key="7">
    <source>
        <dbReference type="Proteomes" id="UP000016666"/>
    </source>
</evidence>
<keyword evidence="3" id="KW-0862">Zinc</keyword>
<evidence type="ECO:0000256" key="4">
    <source>
        <dbReference type="PROSITE-ProRule" id="PRU00175"/>
    </source>
</evidence>
<dbReference type="GeneTree" id="ENSGT00950000184889"/>
<dbReference type="InterPro" id="IPR013083">
    <property type="entry name" value="Znf_RING/FYVE/PHD"/>
</dbReference>
<feature type="domain" description="RING-type" evidence="5">
    <location>
        <begin position="19"/>
        <end position="64"/>
    </location>
</feature>
<dbReference type="SUPFAM" id="SSF57850">
    <property type="entry name" value="RING/U-box"/>
    <property type="match status" value="1"/>
</dbReference>
<dbReference type="InterPro" id="IPR050143">
    <property type="entry name" value="TRIM/RBCC"/>
</dbReference>
<name>A0A493TW69_ANAPP</name>
<dbReference type="InterPro" id="IPR001841">
    <property type="entry name" value="Znf_RING"/>
</dbReference>
<reference evidence="6" key="3">
    <citation type="submission" date="2025-09" db="UniProtKB">
        <authorList>
            <consortium name="Ensembl"/>
        </authorList>
    </citation>
    <scope>IDENTIFICATION</scope>
</reference>
<reference evidence="6 7" key="1">
    <citation type="submission" date="2017-10" db="EMBL/GenBank/DDBJ databases">
        <title>A new Pekin duck reference genome.</title>
        <authorList>
            <person name="Hou Z.-C."/>
            <person name="Zhou Z.-K."/>
            <person name="Zhu F."/>
            <person name="Hou S.-S."/>
        </authorList>
    </citation>
    <scope>NUCLEOTIDE SEQUENCE [LARGE SCALE GENOMIC DNA]</scope>
</reference>
<protein>
    <recommendedName>
        <fullName evidence="5">RING-type domain-containing protein</fullName>
    </recommendedName>
</protein>
<organism evidence="6 7">
    <name type="scientific">Anas platyrhynchos platyrhynchos</name>
    <name type="common">Northern mallard</name>
    <dbReference type="NCBI Taxonomy" id="8840"/>
    <lineage>
        <taxon>Eukaryota</taxon>
        <taxon>Metazoa</taxon>
        <taxon>Chordata</taxon>
        <taxon>Craniata</taxon>
        <taxon>Vertebrata</taxon>
        <taxon>Euteleostomi</taxon>
        <taxon>Archelosauria</taxon>
        <taxon>Archosauria</taxon>
        <taxon>Dinosauria</taxon>
        <taxon>Saurischia</taxon>
        <taxon>Theropoda</taxon>
        <taxon>Coelurosauria</taxon>
        <taxon>Aves</taxon>
        <taxon>Neognathae</taxon>
        <taxon>Galloanserae</taxon>
        <taxon>Anseriformes</taxon>
        <taxon>Anatidae</taxon>
        <taxon>Anatinae</taxon>
        <taxon>Anas</taxon>
    </lineage>
</organism>
<dbReference type="Proteomes" id="UP000016666">
    <property type="component" value="Chromosome 20"/>
</dbReference>
<proteinExistence type="predicted"/>
<dbReference type="Gene3D" id="3.30.40.10">
    <property type="entry name" value="Zinc/RING finger domain, C3HC4 (zinc finger)"/>
    <property type="match status" value="1"/>
</dbReference>
<sequence length="132" mass="14444">MQGFPYTFTLERLQEEAICSICLEYMTEPVSVDCGHNFCHGCITKHCQEKCLWNDAPFSCPQCRAPCRRSSLRPNRQRPGLWVLLWGCFASAVGYRAAGTQVPCPGVAPSTTLLVGKCPSKVGAVSSLSEAK</sequence>
<dbReference type="PROSITE" id="PS00518">
    <property type="entry name" value="ZF_RING_1"/>
    <property type="match status" value="1"/>
</dbReference>
<keyword evidence="7" id="KW-1185">Reference proteome</keyword>
<dbReference type="PANTHER" id="PTHR24103">
    <property type="entry name" value="E3 UBIQUITIN-PROTEIN LIGASE TRIM"/>
    <property type="match status" value="1"/>
</dbReference>
<dbReference type="SMART" id="SM00184">
    <property type="entry name" value="RING"/>
    <property type="match status" value="1"/>
</dbReference>
<keyword evidence="2 4" id="KW-0863">Zinc-finger</keyword>
<dbReference type="GO" id="GO:0008270">
    <property type="term" value="F:zinc ion binding"/>
    <property type="evidence" value="ECO:0007669"/>
    <property type="project" value="UniProtKB-KW"/>
</dbReference>
<dbReference type="Ensembl" id="ENSAPLT00000033431.1">
    <property type="protein sequence ID" value="ENSAPLP00000029820.1"/>
    <property type="gene ID" value="ENSAPLG00000026902.1"/>
</dbReference>
<dbReference type="PROSITE" id="PS50089">
    <property type="entry name" value="ZF_RING_2"/>
    <property type="match status" value="1"/>
</dbReference>
<dbReference type="AlphaFoldDB" id="A0A493TW69"/>
<dbReference type="InterPro" id="IPR017907">
    <property type="entry name" value="Znf_RING_CS"/>
</dbReference>
<evidence type="ECO:0000256" key="2">
    <source>
        <dbReference type="ARBA" id="ARBA00022771"/>
    </source>
</evidence>
<evidence type="ECO:0000313" key="6">
    <source>
        <dbReference type="Ensembl" id="ENSAPLP00000029820.1"/>
    </source>
</evidence>
<evidence type="ECO:0000256" key="3">
    <source>
        <dbReference type="ARBA" id="ARBA00022833"/>
    </source>
</evidence>
<reference evidence="6" key="2">
    <citation type="submission" date="2025-08" db="UniProtKB">
        <authorList>
            <consortium name="Ensembl"/>
        </authorList>
    </citation>
    <scope>IDENTIFICATION</scope>
</reference>
<keyword evidence="1" id="KW-0479">Metal-binding</keyword>